<accession>A0A8I1SVN6</accession>
<keyword evidence="3" id="KW-0808">Transferase</keyword>
<protein>
    <submittedName>
        <fullName evidence="3">Sugar transferase</fullName>
    </submittedName>
</protein>
<dbReference type="Pfam" id="PF02397">
    <property type="entry name" value="Bac_transf"/>
    <property type="match status" value="1"/>
</dbReference>
<name>A0A8I1SVN6_THIA3</name>
<evidence type="ECO:0000259" key="2">
    <source>
        <dbReference type="Pfam" id="PF02397"/>
    </source>
</evidence>
<comment type="similarity">
    <text evidence="1">Belongs to the bacterial sugar transferase family.</text>
</comment>
<dbReference type="GO" id="GO:0016780">
    <property type="term" value="F:phosphotransferase activity, for other substituted phosphate groups"/>
    <property type="evidence" value="ECO:0007669"/>
    <property type="project" value="TreeGrafter"/>
</dbReference>
<dbReference type="PANTHER" id="PTHR30576">
    <property type="entry name" value="COLANIC BIOSYNTHESIS UDP-GLUCOSE LIPID CARRIER TRANSFERASE"/>
    <property type="match status" value="1"/>
</dbReference>
<gene>
    <name evidence="3" type="ORF">J0I24_09140</name>
</gene>
<evidence type="ECO:0000313" key="3">
    <source>
        <dbReference type="EMBL" id="MBN8744457.1"/>
    </source>
</evidence>
<proteinExistence type="inferred from homology"/>
<dbReference type="PANTHER" id="PTHR30576:SF0">
    <property type="entry name" value="UNDECAPRENYL-PHOSPHATE N-ACETYLGALACTOSAMINYL 1-PHOSPHATE TRANSFERASE-RELATED"/>
    <property type="match status" value="1"/>
</dbReference>
<evidence type="ECO:0000313" key="4">
    <source>
        <dbReference type="Proteomes" id="UP000664800"/>
    </source>
</evidence>
<reference evidence="3" key="1">
    <citation type="submission" date="2021-02" db="EMBL/GenBank/DDBJ databases">
        <title>Thiocyanate and organic carbon inputs drive convergent selection for specific autotrophic Afipia and Thiobacillus strains within complex microbiomes.</title>
        <authorList>
            <person name="Huddy R.J."/>
            <person name="Sachdeva R."/>
            <person name="Kadzinga F."/>
            <person name="Kantor R.S."/>
            <person name="Harrison S.T.L."/>
            <person name="Banfield J.F."/>
        </authorList>
    </citation>
    <scope>NUCLEOTIDE SEQUENCE</scope>
    <source>
        <strain evidence="3">SCN18_13_7_16_R3_B_64_19</strain>
    </source>
</reference>
<evidence type="ECO:0000256" key="1">
    <source>
        <dbReference type="ARBA" id="ARBA00006464"/>
    </source>
</evidence>
<dbReference type="EMBL" id="JAFKMR010000017">
    <property type="protein sequence ID" value="MBN8744457.1"/>
    <property type="molecule type" value="Genomic_DNA"/>
</dbReference>
<organism evidence="3 4">
    <name type="scientific">Thiomonas arsenitoxydans (strain DSM 22701 / CIP 110005 / 3As)</name>
    <dbReference type="NCBI Taxonomy" id="426114"/>
    <lineage>
        <taxon>Bacteria</taxon>
        <taxon>Pseudomonadati</taxon>
        <taxon>Pseudomonadota</taxon>
        <taxon>Betaproteobacteria</taxon>
        <taxon>Burkholderiales</taxon>
        <taxon>Thiomonas</taxon>
    </lineage>
</organism>
<sequence length="185" mass="20936">MAKRLFDILLALLALLLLSPLMVAAALAVWLDSGRPVLFAQTRVGRGTQPFQLYKFRSMVVDASQRGPYNTRQNDPRITRVGRFLRRSSVDELPQLLNVLRGDMSLVGPRPDVPAQRSNYTEDQWALRHRVRPGITGLAQALYRSSATPQQRLQADLDYARHHGLLVDLRIIGLTVVQLFRRNAN</sequence>
<feature type="domain" description="Bacterial sugar transferase" evidence="2">
    <location>
        <begin position="3"/>
        <end position="180"/>
    </location>
</feature>
<dbReference type="AlphaFoldDB" id="A0A8I1SVN6"/>
<dbReference type="Proteomes" id="UP000664800">
    <property type="component" value="Unassembled WGS sequence"/>
</dbReference>
<dbReference type="InterPro" id="IPR003362">
    <property type="entry name" value="Bact_transf"/>
</dbReference>
<dbReference type="RefSeq" id="WP_276730262.1">
    <property type="nucleotide sequence ID" value="NZ_JAFKMR010000017.1"/>
</dbReference>
<comment type="caution">
    <text evidence="3">The sequence shown here is derived from an EMBL/GenBank/DDBJ whole genome shotgun (WGS) entry which is preliminary data.</text>
</comment>